<feature type="non-terminal residue" evidence="16">
    <location>
        <position position="1244"/>
    </location>
</feature>
<dbReference type="OrthoDB" id="6281275at2759"/>
<dbReference type="CDD" id="cd01253">
    <property type="entry name" value="PH_ARHGAP21-like"/>
    <property type="match status" value="1"/>
</dbReference>
<evidence type="ECO:0000256" key="10">
    <source>
        <dbReference type="ARBA" id="ARBA00023212"/>
    </source>
</evidence>
<feature type="compositionally biased region" description="Polar residues" evidence="12">
    <location>
        <begin position="674"/>
        <end position="685"/>
    </location>
</feature>
<dbReference type="Gene3D" id="1.20.5.220">
    <property type="match status" value="1"/>
</dbReference>
<dbReference type="PROSITE" id="PS50238">
    <property type="entry name" value="RHOGAP"/>
    <property type="match status" value="1"/>
</dbReference>
<evidence type="ECO:0000259" key="14">
    <source>
        <dbReference type="PROSITE" id="PS50106"/>
    </source>
</evidence>
<feature type="domain" description="PH" evidence="13">
    <location>
        <begin position="934"/>
        <end position="1043"/>
    </location>
</feature>
<feature type="compositionally biased region" description="Basic and acidic residues" evidence="12">
    <location>
        <begin position="878"/>
        <end position="898"/>
    </location>
</feature>
<keyword evidence="17" id="KW-1185">Reference proteome</keyword>
<name>A0A7L2GUK6_NYCGR</name>
<dbReference type="FunFam" id="2.30.29.30:FF:000101">
    <property type="entry name" value="Rho GTPase activating protein 21"/>
    <property type="match status" value="1"/>
</dbReference>
<dbReference type="InterPro" id="IPR041489">
    <property type="entry name" value="PDZ_6"/>
</dbReference>
<dbReference type="Gene3D" id="2.30.42.10">
    <property type="match status" value="1"/>
</dbReference>
<keyword evidence="5" id="KW-0343">GTPase activation</keyword>
<dbReference type="Proteomes" id="UP000567826">
    <property type="component" value="Unassembled WGS sequence"/>
</dbReference>
<dbReference type="PRINTS" id="PR00683">
    <property type="entry name" value="SPECTRINPH"/>
</dbReference>
<dbReference type="GO" id="GO:0005856">
    <property type="term" value="C:cytoskeleton"/>
    <property type="evidence" value="ECO:0007669"/>
    <property type="project" value="UniProtKB-SubCell"/>
</dbReference>
<reference evidence="16 17" key="1">
    <citation type="submission" date="2019-09" db="EMBL/GenBank/DDBJ databases">
        <title>Bird 10,000 Genomes (B10K) Project - Family phase.</title>
        <authorList>
            <person name="Zhang G."/>
        </authorList>
    </citation>
    <scope>NUCLEOTIDE SEQUENCE [LARGE SCALE GENOMIC DNA]</scope>
    <source>
        <strain evidence="16">B10K-DU-001-56</strain>
        <tissue evidence="16">Muscle</tissue>
    </source>
</reference>
<dbReference type="FunFam" id="2.30.42.10:FF:000066">
    <property type="entry name" value="Rho GTPase activating protein 21"/>
    <property type="match status" value="1"/>
</dbReference>
<evidence type="ECO:0000259" key="15">
    <source>
        <dbReference type="PROSITE" id="PS50238"/>
    </source>
</evidence>
<dbReference type="InterPro" id="IPR011993">
    <property type="entry name" value="PH-like_dom_sf"/>
</dbReference>
<evidence type="ECO:0000259" key="13">
    <source>
        <dbReference type="PROSITE" id="PS50003"/>
    </source>
</evidence>
<evidence type="ECO:0000256" key="3">
    <source>
        <dbReference type="ARBA" id="ARBA00004284"/>
    </source>
</evidence>
<feature type="domain" description="PDZ" evidence="14">
    <location>
        <begin position="29"/>
        <end position="138"/>
    </location>
</feature>
<evidence type="ECO:0000313" key="17">
    <source>
        <dbReference type="Proteomes" id="UP000567826"/>
    </source>
</evidence>
<evidence type="ECO:0000256" key="7">
    <source>
        <dbReference type="ARBA" id="ARBA00022949"/>
    </source>
</evidence>
<feature type="non-terminal residue" evidence="16">
    <location>
        <position position="1"/>
    </location>
</feature>
<feature type="compositionally biased region" description="Basic and acidic residues" evidence="12">
    <location>
        <begin position="1102"/>
        <end position="1127"/>
    </location>
</feature>
<dbReference type="PROSITE" id="PS50003">
    <property type="entry name" value="PH_DOMAIN"/>
    <property type="match status" value="1"/>
</dbReference>
<dbReference type="InterPro" id="IPR001849">
    <property type="entry name" value="PH_domain"/>
</dbReference>
<feature type="region of interest" description="Disordered" evidence="12">
    <location>
        <begin position="1"/>
        <end position="22"/>
    </location>
</feature>
<evidence type="ECO:0000256" key="9">
    <source>
        <dbReference type="ARBA" id="ARBA00023136"/>
    </source>
</evidence>
<dbReference type="PROSITE" id="PS50106">
    <property type="entry name" value="PDZ"/>
    <property type="match status" value="1"/>
</dbReference>
<feature type="domain" description="Rho-GAP" evidence="15">
    <location>
        <begin position="1152"/>
        <end position="1244"/>
    </location>
</feature>
<dbReference type="SUPFAM" id="SSF50729">
    <property type="entry name" value="PH domain-like"/>
    <property type="match status" value="1"/>
</dbReference>
<feature type="region of interest" description="Disordered" evidence="12">
    <location>
        <begin position="861"/>
        <end position="931"/>
    </location>
</feature>
<protein>
    <submittedName>
        <fullName evidence="16">RHG21 protein</fullName>
    </submittedName>
</protein>
<gene>
    <name evidence="16" type="primary">Arhgap21_1</name>
    <name evidence="16" type="ORF">NYCGRA_R07190</name>
</gene>
<evidence type="ECO:0000256" key="5">
    <source>
        <dbReference type="ARBA" id="ARBA00022468"/>
    </source>
</evidence>
<keyword evidence="7" id="KW-0965">Cell junction</keyword>
<evidence type="ECO:0000256" key="6">
    <source>
        <dbReference type="ARBA" id="ARBA00022490"/>
    </source>
</evidence>
<keyword evidence="6" id="KW-0963">Cytoplasm</keyword>
<dbReference type="GO" id="GO:0030659">
    <property type="term" value="C:cytoplasmic vesicle membrane"/>
    <property type="evidence" value="ECO:0007669"/>
    <property type="project" value="UniProtKB-SubCell"/>
</dbReference>
<dbReference type="SMART" id="SM00228">
    <property type="entry name" value="PDZ"/>
    <property type="match status" value="1"/>
</dbReference>
<dbReference type="Pfam" id="PF00620">
    <property type="entry name" value="RhoGAP"/>
    <property type="match status" value="1"/>
</dbReference>
<evidence type="ECO:0000256" key="1">
    <source>
        <dbReference type="ARBA" id="ARBA00004245"/>
    </source>
</evidence>
<feature type="region of interest" description="Disordered" evidence="12">
    <location>
        <begin position="559"/>
        <end position="623"/>
    </location>
</feature>
<dbReference type="InterPro" id="IPR036034">
    <property type="entry name" value="PDZ_sf"/>
</dbReference>
<evidence type="ECO:0000313" key="16">
    <source>
        <dbReference type="EMBL" id="NXQ89674.1"/>
    </source>
</evidence>
<sequence>SKNKDGKEQSEAISPSVEEETFSWPGPKTVVLRRTSQGFGFTLRHFIVYPPESAVQFSFKDEENGNRQGKQRNRLEPMDTIFVKQVKEGGPAFEAGLCTGDRIIKVNGESVIGKTYSQVIALIQNSDSMLELSVMPKDEDILQLLQFTKDVTALAYSQDAYLKGNEAYSGNAHNIPEPPPICYPRLTSTASVTAQAGDKLSSDFSLGKQQVNRPVRALTQPERALTQPERAYRMEIQVPPSPTDIAKSNTAVCVCNETVRTVIVPSEKAVDLPSCRNNHGGPSHRTEEVRYGLKDQTSLKARTTSPSSVSTAIVLPQTPITRPVDPTGTLSKASNFAVCPEGIPSTRPPAQATDSPSVSTNHYSSPTSHQHIDWKTYKTYKEYIDNRRMHMYGSRTIQERLDSLRAASQNTTNYNQVVPNRTASQVRRRSTSHDRVPQSVQIRQRSVSQERLEDPALMKEWPRSASQDTLTSPSVNARNHRARSWDYLSKQGEVLENFHSENLIADTNGDRRKTYKWTGFTEQDDRRGIYERSRQHAFHMSLRGQNFLMAPSAYLSDNRRTGSRASLPGSHFQKVLPDMKKLQPSRDLQTPGGVSKPTTVSQERLSLTPARSSKSSSLKNSAPYAAKASFPLNQGLDAIVSKDQRTVNHLHQSGLLNQQSRIRAEGAPDHKTVTGKTIQPSSLSPASAKLVQPTSESSTTSDNVDGSIRQKIHDFEREDGHEPEILQTDIQENDKDTVVMRDKSPSGHQTPQPLRHQSYILAVNDQEAASGTTCWLPNDARREVHIKRIEERKASGSSPPGDSLASIPFIDEPTSPSIDHDIAHIPASAVISASASQAPAVTTVPPSPTSPIPLIRRQLSHDHESIRPSVLDSQPAAKTERSKSYDEGLDDYREEGKSSIKHVSSLKGIKAQDSQKSSEDSGSQKDSSSEVFGDASKEGWLHFRQLVTDKGKRVGGSIRPWKQLYVVLRGHSLYLYKDKKEQVTPSEEEQPISINACLIDISYCETKRKNVFRLTTSDCEYLFQAEDRDNMLAWIKAIQDNSNLNDEDTGVTSRDLISRRIKEYSTMMSKTEPSPKTPRQSLSIRQTLLGTKAEQRTQSPHSPKDESERKLLTKEKDETSPPKDKGTWRKGIPSIMRKTFEKKPSAVGTFGVRLDDCPPAHTNKYIPLIVDICCKLVEERGLEYTGIYRVPGNNAAISSMQEELNKGMTDIDVHDDKWRDLNVISSLLKSFFRKLPEPLFTNGK</sequence>
<accession>A0A7L2GUK6</accession>
<feature type="region of interest" description="Disordered" evidence="12">
    <location>
        <begin position="1090"/>
        <end position="1130"/>
    </location>
</feature>
<keyword evidence="8" id="KW-0333">Golgi apparatus</keyword>
<comment type="subcellular location">
    <subcellularLocation>
        <location evidence="2">Cell junction</location>
    </subcellularLocation>
    <subcellularLocation>
        <location evidence="1">Cytoplasm</location>
        <location evidence="1">Cytoskeleton</location>
    </subcellularLocation>
    <subcellularLocation>
        <location evidence="3">Cytoplasmic vesicle membrane</location>
        <topology evidence="3">Peripheral membrane protein</topology>
    </subcellularLocation>
    <subcellularLocation>
        <location evidence="4">Golgi apparatus membrane</location>
        <topology evidence="4">Peripheral membrane protein</topology>
    </subcellularLocation>
</comment>
<dbReference type="Gene3D" id="2.30.29.30">
    <property type="entry name" value="Pleckstrin-homology domain (PH domain)/Phosphotyrosine-binding domain (PTB)"/>
    <property type="match status" value="1"/>
</dbReference>
<feature type="region of interest" description="Disordered" evidence="12">
    <location>
        <begin position="790"/>
        <end position="816"/>
    </location>
</feature>
<dbReference type="GO" id="GO:0070161">
    <property type="term" value="C:anchoring junction"/>
    <property type="evidence" value="ECO:0007669"/>
    <property type="project" value="UniProtKB-SubCell"/>
</dbReference>
<keyword evidence="11" id="KW-0968">Cytoplasmic vesicle</keyword>
<evidence type="ECO:0000256" key="8">
    <source>
        <dbReference type="ARBA" id="ARBA00023034"/>
    </source>
</evidence>
<dbReference type="PANTHER" id="PTHR23175">
    <property type="entry name" value="PDZ DOMAIN-CONTAINING PROTEIN"/>
    <property type="match status" value="1"/>
</dbReference>
<feature type="region of interest" description="Disordered" evidence="12">
    <location>
        <begin position="667"/>
        <end position="708"/>
    </location>
</feature>
<dbReference type="PANTHER" id="PTHR23175:SF16">
    <property type="entry name" value="RHO GTPASE-ACTIVATING PROTEIN 21"/>
    <property type="match status" value="1"/>
</dbReference>
<dbReference type="SUPFAM" id="SSF48350">
    <property type="entry name" value="GTPase activation domain, GAP"/>
    <property type="match status" value="1"/>
</dbReference>
<dbReference type="Pfam" id="PF17820">
    <property type="entry name" value="PDZ_6"/>
    <property type="match status" value="1"/>
</dbReference>
<organism evidence="16 17">
    <name type="scientific">Nyctibius grandis</name>
    <name type="common">Great potoo</name>
    <dbReference type="NCBI Taxonomy" id="48427"/>
    <lineage>
        <taxon>Eukaryota</taxon>
        <taxon>Metazoa</taxon>
        <taxon>Chordata</taxon>
        <taxon>Craniata</taxon>
        <taxon>Vertebrata</taxon>
        <taxon>Euteleostomi</taxon>
        <taxon>Archelosauria</taxon>
        <taxon>Archosauria</taxon>
        <taxon>Dinosauria</taxon>
        <taxon>Saurischia</taxon>
        <taxon>Theropoda</taxon>
        <taxon>Coelurosauria</taxon>
        <taxon>Aves</taxon>
        <taxon>Neognathae</taxon>
        <taxon>Neoaves</taxon>
        <taxon>Strisores</taxon>
        <taxon>Caprimulgiformes</taxon>
        <taxon>Nyctibiidae</taxon>
        <taxon>Nyctibius</taxon>
    </lineage>
</organism>
<dbReference type="AlphaFoldDB" id="A0A7L2GUK6"/>
<dbReference type="SUPFAM" id="SSF50156">
    <property type="entry name" value="PDZ domain-like"/>
    <property type="match status" value="1"/>
</dbReference>
<dbReference type="SMART" id="SM00233">
    <property type="entry name" value="PH"/>
    <property type="match status" value="1"/>
</dbReference>
<dbReference type="GO" id="GO:0005096">
    <property type="term" value="F:GTPase activator activity"/>
    <property type="evidence" value="ECO:0007669"/>
    <property type="project" value="UniProtKB-KW"/>
</dbReference>
<dbReference type="GO" id="GO:0000139">
    <property type="term" value="C:Golgi membrane"/>
    <property type="evidence" value="ECO:0007669"/>
    <property type="project" value="UniProtKB-SubCell"/>
</dbReference>
<feature type="compositionally biased region" description="Polar residues" evidence="12">
    <location>
        <begin position="692"/>
        <end position="704"/>
    </location>
</feature>
<evidence type="ECO:0000256" key="4">
    <source>
        <dbReference type="ARBA" id="ARBA00004395"/>
    </source>
</evidence>
<keyword evidence="9" id="KW-0472">Membrane</keyword>
<proteinExistence type="predicted"/>
<dbReference type="Gene3D" id="1.10.555.10">
    <property type="entry name" value="Rho GTPase activation protein"/>
    <property type="match status" value="1"/>
</dbReference>
<feature type="compositionally biased region" description="Low complexity" evidence="12">
    <location>
        <begin position="606"/>
        <end position="623"/>
    </location>
</feature>
<dbReference type="EMBL" id="VWYG01020768">
    <property type="protein sequence ID" value="NXQ89674.1"/>
    <property type="molecule type" value="Genomic_DNA"/>
</dbReference>
<dbReference type="GO" id="GO:0051645">
    <property type="term" value="P:Golgi localization"/>
    <property type="evidence" value="ECO:0007669"/>
    <property type="project" value="TreeGrafter"/>
</dbReference>
<comment type="caution">
    <text evidence="16">The sequence shown here is derived from an EMBL/GenBank/DDBJ whole genome shotgun (WGS) entry which is preliminary data.</text>
</comment>
<dbReference type="InterPro" id="IPR008936">
    <property type="entry name" value="Rho_GTPase_activation_prot"/>
</dbReference>
<feature type="region of interest" description="Disordered" evidence="12">
    <location>
        <begin position="344"/>
        <end position="369"/>
    </location>
</feature>
<feature type="compositionally biased region" description="Basic and acidic residues" evidence="12">
    <location>
        <begin position="1"/>
        <end position="10"/>
    </location>
</feature>
<dbReference type="Pfam" id="PF00169">
    <property type="entry name" value="PH"/>
    <property type="match status" value="1"/>
</dbReference>
<feature type="compositionally biased region" description="Polar residues" evidence="12">
    <location>
        <begin position="596"/>
        <end position="605"/>
    </location>
</feature>
<feature type="compositionally biased region" description="Polar residues" evidence="12">
    <location>
        <begin position="352"/>
        <end position="369"/>
    </location>
</feature>
<dbReference type="CDD" id="cd06756">
    <property type="entry name" value="PDZ_ARHGAP21_23-like"/>
    <property type="match status" value="1"/>
</dbReference>
<dbReference type="GO" id="GO:0005543">
    <property type="term" value="F:phospholipid binding"/>
    <property type="evidence" value="ECO:0007669"/>
    <property type="project" value="InterPro"/>
</dbReference>
<dbReference type="InterPro" id="IPR001478">
    <property type="entry name" value="PDZ"/>
</dbReference>
<evidence type="ECO:0000256" key="12">
    <source>
        <dbReference type="SAM" id="MobiDB-lite"/>
    </source>
</evidence>
<evidence type="ECO:0000256" key="2">
    <source>
        <dbReference type="ARBA" id="ARBA00004282"/>
    </source>
</evidence>
<evidence type="ECO:0000256" key="11">
    <source>
        <dbReference type="ARBA" id="ARBA00023329"/>
    </source>
</evidence>
<dbReference type="InterPro" id="IPR001605">
    <property type="entry name" value="PH_dom-spectrin-type"/>
</dbReference>
<dbReference type="InterPro" id="IPR000198">
    <property type="entry name" value="RhoGAP_dom"/>
</dbReference>
<keyword evidence="10" id="KW-0206">Cytoskeleton</keyword>
<dbReference type="GO" id="GO:0007165">
    <property type="term" value="P:signal transduction"/>
    <property type="evidence" value="ECO:0007669"/>
    <property type="project" value="InterPro"/>
</dbReference>